<keyword evidence="6" id="KW-0234">DNA repair</keyword>
<evidence type="ECO:0000256" key="1">
    <source>
        <dbReference type="ARBA" id="ARBA00001668"/>
    </source>
</evidence>
<feature type="region of interest" description="Disordered" evidence="10">
    <location>
        <begin position="288"/>
        <end position="387"/>
    </location>
</feature>
<dbReference type="PANTHER" id="PTHR22993:SF9">
    <property type="entry name" value="FORMAMIDOPYRIMIDINE-DNA GLYCOSYLASE"/>
    <property type="match status" value="1"/>
</dbReference>
<evidence type="ECO:0000313" key="12">
    <source>
        <dbReference type="EMBL" id="RPB28422.1"/>
    </source>
</evidence>
<evidence type="ECO:0000256" key="9">
    <source>
        <dbReference type="ARBA" id="ARBA00023295"/>
    </source>
</evidence>
<evidence type="ECO:0000259" key="11">
    <source>
        <dbReference type="PROSITE" id="PS51068"/>
    </source>
</evidence>
<evidence type="ECO:0000256" key="8">
    <source>
        <dbReference type="ARBA" id="ARBA00023268"/>
    </source>
</evidence>
<dbReference type="SUPFAM" id="SSF81624">
    <property type="entry name" value="N-terminal domain of MutM-like DNA repair proteins"/>
    <property type="match status" value="1"/>
</dbReference>
<dbReference type="GO" id="GO:0003684">
    <property type="term" value="F:damaged DNA binding"/>
    <property type="evidence" value="ECO:0007669"/>
    <property type="project" value="InterPro"/>
</dbReference>
<name>A0A3N4M5T2_9PEZI</name>
<keyword evidence="9" id="KW-0326">Glycosidase</keyword>
<dbReference type="Proteomes" id="UP000267821">
    <property type="component" value="Unassembled WGS sequence"/>
</dbReference>
<dbReference type="AlphaFoldDB" id="A0A3N4M5T2"/>
<dbReference type="SMART" id="SM00898">
    <property type="entry name" value="Fapy_DNA_glyco"/>
    <property type="match status" value="1"/>
</dbReference>
<dbReference type="FunFam" id="1.10.8.50:FF:000009">
    <property type="entry name" value="Formamidopyrimidine-DNA glycosylase"/>
    <property type="match status" value="1"/>
</dbReference>
<dbReference type="InterPro" id="IPR010979">
    <property type="entry name" value="Ribosomal_uS13-like_H2TH"/>
</dbReference>
<dbReference type="STRING" id="1051890.A0A3N4M5T2"/>
<dbReference type="GO" id="GO:0006284">
    <property type="term" value="P:base-excision repair"/>
    <property type="evidence" value="ECO:0007669"/>
    <property type="project" value="InterPro"/>
</dbReference>
<dbReference type="PANTHER" id="PTHR22993">
    <property type="entry name" value="FORMAMIDOPYRIMIDINE-DNA GLYCOSYLASE"/>
    <property type="match status" value="1"/>
</dbReference>
<keyword evidence="7" id="KW-0456">Lyase</keyword>
<keyword evidence="5" id="KW-0238">DNA-binding</keyword>
<evidence type="ECO:0000313" key="13">
    <source>
        <dbReference type="Proteomes" id="UP000267821"/>
    </source>
</evidence>
<dbReference type="SUPFAM" id="SSF46946">
    <property type="entry name" value="S13-like H2TH domain"/>
    <property type="match status" value="1"/>
</dbReference>
<dbReference type="GO" id="GO:0003906">
    <property type="term" value="F:DNA-(apurinic or apyrimidinic site) endonuclease activity"/>
    <property type="evidence" value="ECO:0007669"/>
    <property type="project" value="InterPro"/>
</dbReference>
<evidence type="ECO:0000256" key="6">
    <source>
        <dbReference type="ARBA" id="ARBA00023204"/>
    </source>
</evidence>
<feature type="domain" description="Formamidopyrimidine-DNA glycosylase catalytic" evidence="11">
    <location>
        <begin position="2"/>
        <end position="128"/>
    </location>
</feature>
<proteinExistence type="inferred from homology"/>
<dbReference type="OrthoDB" id="444592at2759"/>
<accession>A0A3N4M5T2</accession>
<sequence>MPEIGEVARVVSHLRKHLVGKTISVVHAVEDSLVFKDTTHTEFMEKMKGKKVLGAQQWGKYFWLVMDSPPHPVMHFGMTGWVDIKNNPSSHYRQTTVELEWPPRFLKFSLAVKEDDNEFAFVDQRRLGRVRLVDVDAKDIRTTEPIASNGPDPVQEQIEESWLVSILSKKKLPVKAFLLDQAILSGIGNWVADEILFNARIHPETHTNTLSEEQMDALYKSINYVTKLAVETEADQDKLPEDWLVLHRWGKGKKNGGKHPNGHKIEFLTVGGRTSAFAPALQKKGVRDLRTAIGGGKAKPEKRSRKKAVGEELEELEELESDVPKAKTQASRRRGRNRVKKEEAEVDVEEEEKEKEAPASKKRKTKAKAEEASGKMVGSRRSARQQK</sequence>
<dbReference type="PROSITE" id="PS51068">
    <property type="entry name" value="FPG_CAT"/>
    <property type="match status" value="1"/>
</dbReference>
<dbReference type="Gene3D" id="3.20.190.10">
    <property type="entry name" value="MutM-like, N-terminal"/>
    <property type="match status" value="1"/>
</dbReference>
<evidence type="ECO:0000256" key="4">
    <source>
        <dbReference type="ARBA" id="ARBA00022801"/>
    </source>
</evidence>
<evidence type="ECO:0000256" key="3">
    <source>
        <dbReference type="ARBA" id="ARBA00022763"/>
    </source>
</evidence>
<evidence type="ECO:0000256" key="2">
    <source>
        <dbReference type="ARBA" id="ARBA00009409"/>
    </source>
</evidence>
<reference evidence="12 13" key="1">
    <citation type="journal article" date="2018" name="Nat. Ecol. Evol.">
        <title>Pezizomycetes genomes reveal the molecular basis of ectomycorrhizal truffle lifestyle.</title>
        <authorList>
            <person name="Murat C."/>
            <person name="Payen T."/>
            <person name="Noel B."/>
            <person name="Kuo A."/>
            <person name="Morin E."/>
            <person name="Chen J."/>
            <person name="Kohler A."/>
            <person name="Krizsan K."/>
            <person name="Balestrini R."/>
            <person name="Da Silva C."/>
            <person name="Montanini B."/>
            <person name="Hainaut M."/>
            <person name="Levati E."/>
            <person name="Barry K.W."/>
            <person name="Belfiori B."/>
            <person name="Cichocki N."/>
            <person name="Clum A."/>
            <person name="Dockter R.B."/>
            <person name="Fauchery L."/>
            <person name="Guy J."/>
            <person name="Iotti M."/>
            <person name="Le Tacon F."/>
            <person name="Lindquist E.A."/>
            <person name="Lipzen A."/>
            <person name="Malagnac F."/>
            <person name="Mello A."/>
            <person name="Molinier V."/>
            <person name="Miyauchi S."/>
            <person name="Poulain J."/>
            <person name="Riccioni C."/>
            <person name="Rubini A."/>
            <person name="Sitrit Y."/>
            <person name="Splivallo R."/>
            <person name="Traeger S."/>
            <person name="Wang M."/>
            <person name="Zifcakova L."/>
            <person name="Wipf D."/>
            <person name="Zambonelli A."/>
            <person name="Paolocci F."/>
            <person name="Nowrousian M."/>
            <person name="Ottonello S."/>
            <person name="Baldrian P."/>
            <person name="Spatafora J.W."/>
            <person name="Henrissat B."/>
            <person name="Nagy L.G."/>
            <person name="Aury J.M."/>
            <person name="Wincker P."/>
            <person name="Grigoriev I.V."/>
            <person name="Bonfante P."/>
            <person name="Martin F.M."/>
        </authorList>
    </citation>
    <scope>NUCLEOTIDE SEQUENCE [LARGE SCALE GENOMIC DNA]</scope>
    <source>
        <strain evidence="12 13">ATCC MYA-4762</strain>
    </source>
</reference>
<dbReference type="Pfam" id="PF06831">
    <property type="entry name" value="H2TH"/>
    <property type="match status" value="1"/>
</dbReference>
<dbReference type="Gene3D" id="1.10.8.50">
    <property type="match status" value="1"/>
</dbReference>
<evidence type="ECO:0000256" key="10">
    <source>
        <dbReference type="SAM" id="MobiDB-lite"/>
    </source>
</evidence>
<comment type="catalytic activity">
    <reaction evidence="1">
        <text>Hydrolysis of DNA containing ring-opened 7-methylguanine residues, releasing 2,6-diamino-4-hydroxy-5-(N-methyl)formamidopyrimidine.</text>
        <dbReference type="EC" id="3.2.2.23"/>
    </reaction>
</comment>
<dbReference type="InParanoid" id="A0A3N4M5T2"/>
<dbReference type="CDD" id="cd08972">
    <property type="entry name" value="PF_Nei_N"/>
    <property type="match status" value="1"/>
</dbReference>
<dbReference type="InterPro" id="IPR035937">
    <property type="entry name" value="FPG_N"/>
</dbReference>
<keyword evidence="13" id="KW-1185">Reference proteome</keyword>
<dbReference type="SMART" id="SM01232">
    <property type="entry name" value="H2TH"/>
    <property type="match status" value="1"/>
</dbReference>
<dbReference type="InterPro" id="IPR012319">
    <property type="entry name" value="FPG_cat"/>
</dbReference>
<dbReference type="GO" id="GO:0008534">
    <property type="term" value="F:oxidized purine nucleobase lesion DNA N-glycosylase activity"/>
    <property type="evidence" value="ECO:0007669"/>
    <property type="project" value="UniProtKB-EC"/>
</dbReference>
<dbReference type="Pfam" id="PF01149">
    <property type="entry name" value="Fapy_DNA_glyco"/>
    <property type="match status" value="1"/>
</dbReference>
<evidence type="ECO:0000256" key="5">
    <source>
        <dbReference type="ARBA" id="ARBA00023125"/>
    </source>
</evidence>
<dbReference type="GO" id="GO:0016829">
    <property type="term" value="F:lyase activity"/>
    <property type="evidence" value="ECO:0007669"/>
    <property type="project" value="UniProtKB-KW"/>
</dbReference>
<keyword evidence="3" id="KW-0227">DNA damage</keyword>
<keyword evidence="8" id="KW-0511">Multifunctional enzyme</keyword>
<keyword evidence="4" id="KW-0378">Hydrolase</keyword>
<feature type="compositionally biased region" description="Basic residues" evidence="10">
    <location>
        <begin position="330"/>
        <end position="339"/>
    </location>
</feature>
<dbReference type="EMBL" id="ML121529">
    <property type="protein sequence ID" value="RPB28422.1"/>
    <property type="molecule type" value="Genomic_DNA"/>
</dbReference>
<dbReference type="GO" id="GO:0005634">
    <property type="term" value="C:nucleus"/>
    <property type="evidence" value="ECO:0007669"/>
    <property type="project" value="TreeGrafter"/>
</dbReference>
<evidence type="ECO:0000256" key="7">
    <source>
        <dbReference type="ARBA" id="ARBA00023239"/>
    </source>
</evidence>
<gene>
    <name evidence="12" type="ORF">L211DRAFT_833393</name>
</gene>
<organism evidence="12 13">
    <name type="scientific">Terfezia boudieri ATCC MYA-4762</name>
    <dbReference type="NCBI Taxonomy" id="1051890"/>
    <lineage>
        <taxon>Eukaryota</taxon>
        <taxon>Fungi</taxon>
        <taxon>Dikarya</taxon>
        <taxon>Ascomycota</taxon>
        <taxon>Pezizomycotina</taxon>
        <taxon>Pezizomycetes</taxon>
        <taxon>Pezizales</taxon>
        <taxon>Pezizaceae</taxon>
        <taxon>Terfezia</taxon>
    </lineage>
</organism>
<feature type="compositionally biased region" description="Acidic residues" evidence="10">
    <location>
        <begin position="344"/>
        <end position="353"/>
    </location>
</feature>
<comment type="similarity">
    <text evidence="2">Belongs to the FPG family.</text>
</comment>
<feature type="compositionally biased region" description="Acidic residues" evidence="10">
    <location>
        <begin position="311"/>
        <end position="321"/>
    </location>
</feature>
<protein>
    <recommendedName>
        <fullName evidence="11">Formamidopyrimidine-DNA glycosylase catalytic domain-containing protein</fullName>
    </recommendedName>
</protein>
<dbReference type="GO" id="GO:0008270">
    <property type="term" value="F:zinc ion binding"/>
    <property type="evidence" value="ECO:0007669"/>
    <property type="project" value="InterPro"/>
</dbReference>
<dbReference type="InterPro" id="IPR015886">
    <property type="entry name" value="H2TH_FPG"/>
</dbReference>